<dbReference type="AlphaFoldDB" id="A0A8H3J3E5"/>
<proteinExistence type="predicted"/>
<keyword evidence="3" id="KW-1185">Reference proteome</keyword>
<organism evidence="2 3">
    <name type="scientific">Heterodermia speciosa</name>
    <dbReference type="NCBI Taxonomy" id="116794"/>
    <lineage>
        <taxon>Eukaryota</taxon>
        <taxon>Fungi</taxon>
        <taxon>Dikarya</taxon>
        <taxon>Ascomycota</taxon>
        <taxon>Pezizomycotina</taxon>
        <taxon>Lecanoromycetes</taxon>
        <taxon>OSLEUM clade</taxon>
        <taxon>Lecanoromycetidae</taxon>
        <taxon>Caliciales</taxon>
        <taxon>Physciaceae</taxon>
        <taxon>Heterodermia</taxon>
    </lineage>
</organism>
<dbReference type="EMBL" id="CAJPDS010000142">
    <property type="protein sequence ID" value="CAF9939987.1"/>
    <property type="molecule type" value="Genomic_DNA"/>
</dbReference>
<gene>
    <name evidence="2" type="ORF">HETSPECPRED_002125</name>
</gene>
<dbReference type="PANTHER" id="PTHR37540">
    <property type="entry name" value="TRANSCRIPTION FACTOR (ACR-2), PUTATIVE-RELATED-RELATED"/>
    <property type="match status" value="1"/>
</dbReference>
<name>A0A8H3J3E5_9LECA</name>
<evidence type="ECO:0000256" key="1">
    <source>
        <dbReference type="SAM" id="MobiDB-lite"/>
    </source>
</evidence>
<reference evidence="2" key="1">
    <citation type="submission" date="2021-03" db="EMBL/GenBank/DDBJ databases">
        <authorList>
            <person name="Tagirdzhanova G."/>
        </authorList>
    </citation>
    <scope>NUCLEOTIDE SEQUENCE</scope>
</reference>
<accession>A0A8H3J3E5</accession>
<evidence type="ECO:0000313" key="3">
    <source>
        <dbReference type="Proteomes" id="UP000664521"/>
    </source>
</evidence>
<feature type="region of interest" description="Disordered" evidence="1">
    <location>
        <begin position="28"/>
        <end position="68"/>
    </location>
</feature>
<evidence type="ECO:0000313" key="2">
    <source>
        <dbReference type="EMBL" id="CAF9939987.1"/>
    </source>
</evidence>
<dbReference type="Pfam" id="PF11951">
    <property type="entry name" value="Fungal_trans_2"/>
    <property type="match status" value="1"/>
</dbReference>
<dbReference type="PANTHER" id="PTHR37540:SF5">
    <property type="entry name" value="TRANSCRIPTION FACTOR DOMAIN-CONTAINING PROTEIN"/>
    <property type="match status" value="1"/>
</dbReference>
<comment type="caution">
    <text evidence="2">The sequence shown here is derived from an EMBL/GenBank/DDBJ whole genome shotgun (WGS) entry which is preliminary data.</text>
</comment>
<feature type="compositionally biased region" description="Basic residues" evidence="1">
    <location>
        <begin position="44"/>
        <end position="59"/>
    </location>
</feature>
<protein>
    <submittedName>
        <fullName evidence="2">Uncharacterized protein</fullName>
    </submittedName>
</protein>
<dbReference type="Proteomes" id="UP000664521">
    <property type="component" value="Unassembled WGS sequence"/>
</dbReference>
<dbReference type="InterPro" id="IPR021858">
    <property type="entry name" value="Fun_TF"/>
</dbReference>
<dbReference type="OrthoDB" id="4159781at2759"/>
<sequence length="513" mass="56553">MTGDQTTGEAREASQLSTLHFVDVAVNSSGAAPARKPEQERGIRAHVMRNHLQKKAKSSKSRDTSSALSKLSDHINRFRLTSRRDRKRSRDVSRRLDFNQRTSTLKPIVPKSHQSLHEVVSARSLTNNTLAAVPSPIDTSTPGTLSLLEYYHTSFWDNSLACNPEGKWLSVAVSDSAVLHATLALVAIHQFQTGEGPQTNSYLWHRGAAMRLVSQKLADPAHATSDATIGAVSILSSSDNSVQLPSLTKDPHIEGMITLVRLRGGIDGMRENRHIQRVVAWADILHAATHDSLPQLGISQFPGHGEMERLMEAVRQPRRSRASGPNIVPAYFREISEDLQTLAVTRALLAQKALSNPQVMRPIFSDLLFVTEYRILMLGHTIDSPPFVMGDATGVEAVKAAALIFCFHGLRDLALTAAFFDGLIQRLYDALLGVVYEDEALSMPLFLWLCLNGWKASTIKARQKYRKFFAERAAVLCESAGINSLEGFRSFFLTEYYPPACSGLWADIANGTA</sequence>